<feature type="domain" description="CHASE3" evidence="2">
    <location>
        <begin position="42"/>
        <end position="167"/>
    </location>
</feature>
<organism evidence="3 4">
    <name type="scientific">Neomoorella thermoacetica</name>
    <name type="common">Clostridium thermoaceticum</name>
    <dbReference type="NCBI Taxonomy" id="1525"/>
    <lineage>
        <taxon>Bacteria</taxon>
        <taxon>Bacillati</taxon>
        <taxon>Bacillota</taxon>
        <taxon>Clostridia</taxon>
        <taxon>Neomoorellales</taxon>
        <taxon>Neomoorellaceae</taxon>
        <taxon>Neomoorella</taxon>
    </lineage>
</organism>
<reference evidence="3 4" key="1">
    <citation type="submission" date="2016-08" db="EMBL/GenBank/DDBJ databases">
        <title>Genome-based comparison of Moorella thermoacetic strains.</title>
        <authorList>
            <person name="Poehlein A."/>
            <person name="Bengelsdorf F.R."/>
            <person name="Esser C."/>
            <person name="Duerre P."/>
            <person name="Daniel R."/>
        </authorList>
    </citation>
    <scope>NUCLEOTIDE SEQUENCE [LARGE SCALE GENOMIC DNA]</scope>
    <source>
        <strain evidence="3 4">DSM 11768</strain>
    </source>
</reference>
<dbReference type="InterPro" id="IPR007891">
    <property type="entry name" value="CHASE3"/>
</dbReference>
<gene>
    <name evidence="3" type="ORF">MOOR_20340</name>
</gene>
<sequence length="205" mass="23522">MQKYFNSRLPAITIALFIMGVIGQTIWLYKHMVELAGEYYQAARDSYVALYDLERIEKLAIDMETGLRGYLLTGDPAFLKPYNEARQEMQGYYEKLYEILGPDAASLASLESINYEIQNWISTFAEPSIARRKLLGQDTTLKNLTAGIDLSRSKTIMDHIRNDFDRADKNHEVYRSKQIQDILALHRRLTFQSLGGTGVLLLVIF</sequence>
<comment type="caution">
    <text evidence="3">The sequence shown here is derived from an EMBL/GenBank/DDBJ whole genome shotgun (WGS) entry which is preliminary data.</text>
</comment>
<name>A0A1J5JNM7_NEOTH</name>
<dbReference type="Proteomes" id="UP000182743">
    <property type="component" value="Unassembled WGS sequence"/>
</dbReference>
<proteinExistence type="predicted"/>
<dbReference type="EMBL" id="MIHH01000012">
    <property type="protein sequence ID" value="OIQ08315.1"/>
    <property type="molecule type" value="Genomic_DNA"/>
</dbReference>
<feature type="transmembrane region" description="Helical" evidence="1">
    <location>
        <begin position="9"/>
        <end position="29"/>
    </location>
</feature>
<evidence type="ECO:0000259" key="2">
    <source>
        <dbReference type="Pfam" id="PF05227"/>
    </source>
</evidence>
<evidence type="ECO:0000313" key="3">
    <source>
        <dbReference type="EMBL" id="OIQ08315.1"/>
    </source>
</evidence>
<keyword evidence="1" id="KW-0812">Transmembrane</keyword>
<dbReference type="RefSeq" id="WP_071521198.1">
    <property type="nucleotide sequence ID" value="NZ_MIHH01000012.1"/>
</dbReference>
<protein>
    <submittedName>
        <fullName evidence="3">CHASE3 domain protein</fullName>
    </submittedName>
</protein>
<dbReference type="AlphaFoldDB" id="A0A1J5JNM7"/>
<evidence type="ECO:0000256" key="1">
    <source>
        <dbReference type="SAM" id="Phobius"/>
    </source>
</evidence>
<keyword evidence="1" id="KW-0472">Membrane</keyword>
<dbReference type="Pfam" id="PF05227">
    <property type="entry name" value="CHASE3"/>
    <property type="match status" value="1"/>
</dbReference>
<keyword evidence="1" id="KW-1133">Transmembrane helix</keyword>
<dbReference type="CDD" id="cd19410">
    <property type="entry name" value="HK9-like_sensor"/>
    <property type="match status" value="1"/>
</dbReference>
<evidence type="ECO:0000313" key="4">
    <source>
        <dbReference type="Proteomes" id="UP000182743"/>
    </source>
</evidence>
<accession>A0A1J5JNM7</accession>